<evidence type="ECO:0000256" key="1">
    <source>
        <dbReference type="ARBA" id="ARBA00023015"/>
    </source>
</evidence>
<evidence type="ECO:0000256" key="3">
    <source>
        <dbReference type="ARBA" id="ARBA00023163"/>
    </source>
</evidence>
<dbReference type="InterPro" id="IPR009057">
    <property type="entry name" value="Homeodomain-like_sf"/>
</dbReference>
<keyword evidence="1" id="KW-0805">Transcription regulation</keyword>
<dbReference type="OrthoDB" id="2732116at2"/>
<protein>
    <submittedName>
        <fullName evidence="6">Transcriptional regulator, TetR family</fullName>
    </submittedName>
</protein>
<dbReference type="InterPro" id="IPR023772">
    <property type="entry name" value="DNA-bd_HTH_TetR-type_CS"/>
</dbReference>
<evidence type="ECO:0000256" key="4">
    <source>
        <dbReference type="PROSITE-ProRule" id="PRU00335"/>
    </source>
</evidence>
<organism evidence="6 7">
    <name type="scientific">Candidatus Promineifilum breve</name>
    <dbReference type="NCBI Taxonomy" id="1806508"/>
    <lineage>
        <taxon>Bacteria</taxon>
        <taxon>Bacillati</taxon>
        <taxon>Chloroflexota</taxon>
        <taxon>Ardenticatenia</taxon>
        <taxon>Candidatus Promineifilales</taxon>
        <taxon>Candidatus Promineifilaceae</taxon>
        <taxon>Candidatus Promineifilum</taxon>
    </lineage>
</organism>
<name>A0A160T145_9CHLR</name>
<feature type="domain" description="HTH tetR-type" evidence="5">
    <location>
        <begin position="14"/>
        <end position="74"/>
    </location>
</feature>
<dbReference type="RefSeq" id="WP_157912864.1">
    <property type="nucleotide sequence ID" value="NZ_LN890655.1"/>
</dbReference>
<dbReference type="PANTHER" id="PTHR30055">
    <property type="entry name" value="HTH-TYPE TRANSCRIPTIONAL REGULATOR RUTR"/>
    <property type="match status" value="1"/>
</dbReference>
<keyword evidence="3" id="KW-0804">Transcription</keyword>
<evidence type="ECO:0000313" key="6">
    <source>
        <dbReference type="EMBL" id="CUS02498.2"/>
    </source>
</evidence>
<dbReference type="SUPFAM" id="SSF46689">
    <property type="entry name" value="Homeodomain-like"/>
    <property type="match status" value="1"/>
</dbReference>
<proteinExistence type="predicted"/>
<evidence type="ECO:0000256" key="2">
    <source>
        <dbReference type="ARBA" id="ARBA00023125"/>
    </source>
</evidence>
<feature type="DNA-binding region" description="H-T-H motif" evidence="4">
    <location>
        <begin position="37"/>
        <end position="56"/>
    </location>
</feature>
<evidence type="ECO:0000259" key="5">
    <source>
        <dbReference type="PROSITE" id="PS50977"/>
    </source>
</evidence>
<sequence length="207" mass="23348">MPYRSTDTTRRKKDAKRTAMMQAAVRVFAAKGYHAATVRDIVHEADVAVGTFYFYFPDKETLFGHLFEETAAFLLQAIEQALTSRTSLPAQLEAAIQAYINVAFYEPAVVQLLLVGGMGSVPSLAERRVEYREKLIRAWQRPLLVSLERREIEPQNARRTAEALVGAYDEIVFHLLASTQTEREAQQAVGEMVQFGLRAVGYLYQAE</sequence>
<dbReference type="SUPFAM" id="SSF48498">
    <property type="entry name" value="Tetracyclin repressor-like, C-terminal domain"/>
    <property type="match status" value="1"/>
</dbReference>
<dbReference type="AlphaFoldDB" id="A0A160T145"/>
<accession>A0A160T145</accession>
<keyword evidence="2 4" id="KW-0238">DNA-binding</keyword>
<evidence type="ECO:0000313" key="7">
    <source>
        <dbReference type="Proteomes" id="UP000215027"/>
    </source>
</evidence>
<dbReference type="PANTHER" id="PTHR30055:SF234">
    <property type="entry name" value="HTH-TYPE TRANSCRIPTIONAL REGULATOR BETI"/>
    <property type="match status" value="1"/>
</dbReference>
<dbReference type="Pfam" id="PF00440">
    <property type="entry name" value="TetR_N"/>
    <property type="match status" value="1"/>
</dbReference>
<dbReference type="KEGG" id="pbf:CFX0092_A0631"/>
<dbReference type="PROSITE" id="PS01081">
    <property type="entry name" value="HTH_TETR_1"/>
    <property type="match status" value="1"/>
</dbReference>
<dbReference type="PROSITE" id="PS50977">
    <property type="entry name" value="HTH_TETR_2"/>
    <property type="match status" value="1"/>
</dbReference>
<dbReference type="InterPro" id="IPR036271">
    <property type="entry name" value="Tet_transcr_reg_TetR-rel_C_sf"/>
</dbReference>
<dbReference type="Proteomes" id="UP000215027">
    <property type="component" value="Chromosome I"/>
</dbReference>
<reference evidence="6" key="1">
    <citation type="submission" date="2016-01" db="EMBL/GenBank/DDBJ databases">
        <authorList>
            <person name="Mcilroy J.S."/>
            <person name="Karst M S."/>
            <person name="Albertsen M."/>
        </authorList>
    </citation>
    <scope>NUCLEOTIDE SEQUENCE</scope>
    <source>
        <strain evidence="6">Cfx-K</strain>
    </source>
</reference>
<keyword evidence="7" id="KW-1185">Reference proteome</keyword>
<dbReference type="InterPro" id="IPR050109">
    <property type="entry name" value="HTH-type_TetR-like_transc_reg"/>
</dbReference>
<dbReference type="PRINTS" id="PR00455">
    <property type="entry name" value="HTHTETR"/>
</dbReference>
<dbReference type="EMBL" id="LN890655">
    <property type="protein sequence ID" value="CUS02498.2"/>
    <property type="molecule type" value="Genomic_DNA"/>
</dbReference>
<dbReference type="InterPro" id="IPR001647">
    <property type="entry name" value="HTH_TetR"/>
</dbReference>
<dbReference type="Gene3D" id="1.10.357.10">
    <property type="entry name" value="Tetracycline Repressor, domain 2"/>
    <property type="match status" value="1"/>
</dbReference>
<gene>
    <name evidence="6" type="ORF">CFX0092_A0631</name>
</gene>
<dbReference type="GO" id="GO:0000976">
    <property type="term" value="F:transcription cis-regulatory region binding"/>
    <property type="evidence" value="ECO:0007669"/>
    <property type="project" value="TreeGrafter"/>
</dbReference>
<dbReference type="GO" id="GO:0003700">
    <property type="term" value="F:DNA-binding transcription factor activity"/>
    <property type="evidence" value="ECO:0007669"/>
    <property type="project" value="TreeGrafter"/>
</dbReference>